<evidence type="ECO:0000313" key="3">
    <source>
        <dbReference type="Proteomes" id="UP000006620"/>
    </source>
</evidence>
<feature type="region of interest" description="Disordered" evidence="1">
    <location>
        <begin position="13"/>
        <end position="38"/>
    </location>
</feature>
<proteinExistence type="predicted"/>
<dbReference type="HOGENOM" id="CLU_3330977_0_0_9"/>
<feature type="compositionally biased region" description="Polar residues" evidence="1">
    <location>
        <begin position="28"/>
        <end position="38"/>
    </location>
</feature>
<dbReference type="PATRIC" id="fig|1036673.3.peg.4281"/>
<sequence length="38" mass="3958">MYELEPAWAPPVGVPAGFFAQGPKPHSFQGTAAGTKSQ</sequence>
<reference evidence="2 3" key="2">
    <citation type="journal article" date="2013" name="Genome Announc.">
        <title>Genome Sequence of Growth-Improving Paenibacillus mucilaginosus Strain KNP414.</title>
        <authorList>
            <person name="Lu J.J."/>
            <person name="Wang J.F."/>
            <person name="Hu X.F."/>
        </authorList>
    </citation>
    <scope>NUCLEOTIDE SEQUENCE [LARGE SCALE GENOMIC DNA]</scope>
    <source>
        <strain evidence="2 3">KNP414</strain>
    </source>
</reference>
<evidence type="ECO:0000256" key="1">
    <source>
        <dbReference type="SAM" id="MobiDB-lite"/>
    </source>
</evidence>
<reference evidence="3" key="1">
    <citation type="submission" date="2011-06" db="EMBL/GenBank/DDBJ databases">
        <title>Complete genome sequence of Paenibacillus mucilaginosus KNP414.</title>
        <authorList>
            <person name="Wang J."/>
            <person name="Hu S."/>
            <person name="Hu X."/>
            <person name="Zhang B."/>
            <person name="Dong D."/>
            <person name="Zhang S."/>
            <person name="Zhao K."/>
            <person name="Wu D."/>
        </authorList>
    </citation>
    <scope>NUCLEOTIDE SEQUENCE [LARGE SCALE GENOMIC DNA]</scope>
    <source>
        <strain evidence="3">KNP414</strain>
    </source>
</reference>
<dbReference type="EMBL" id="CP002869">
    <property type="protein sequence ID" value="AEI43183.1"/>
    <property type="molecule type" value="Genomic_DNA"/>
</dbReference>
<name>F8FDY3_PAEMK</name>
<dbReference type="Proteomes" id="UP000006620">
    <property type="component" value="Chromosome"/>
</dbReference>
<gene>
    <name evidence="2" type="ordered locus">KNP414_04653</name>
</gene>
<accession>F8FDY3</accession>
<dbReference type="KEGG" id="pms:KNP414_04653"/>
<evidence type="ECO:0000313" key="2">
    <source>
        <dbReference type="EMBL" id="AEI43183.1"/>
    </source>
</evidence>
<dbReference type="AlphaFoldDB" id="F8FDY3"/>
<protein>
    <submittedName>
        <fullName evidence="2">Uncharacterized protein</fullName>
    </submittedName>
</protein>
<organism evidence="2 3">
    <name type="scientific">Paenibacillus mucilaginosus (strain KNP414)</name>
    <dbReference type="NCBI Taxonomy" id="1036673"/>
    <lineage>
        <taxon>Bacteria</taxon>
        <taxon>Bacillati</taxon>
        <taxon>Bacillota</taxon>
        <taxon>Bacilli</taxon>
        <taxon>Bacillales</taxon>
        <taxon>Paenibacillaceae</taxon>
        <taxon>Paenibacillus</taxon>
    </lineage>
</organism>